<evidence type="ECO:0000259" key="6">
    <source>
        <dbReference type="Pfam" id="PF00749"/>
    </source>
</evidence>
<protein>
    <recommendedName>
        <fullName evidence="6">Glutamyl/glutaminyl-tRNA synthetase class Ib catalytic domain-containing protein</fullName>
    </recommendedName>
</protein>
<keyword evidence="2 5" id="KW-0547">Nucleotide-binding</keyword>
<keyword evidence="4 5" id="KW-0030">Aminoacyl-tRNA synthetase</keyword>
<dbReference type="GO" id="GO:0004818">
    <property type="term" value="F:glutamate-tRNA ligase activity"/>
    <property type="evidence" value="ECO:0007669"/>
    <property type="project" value="TreeGrafter"/>
</dbReference>
<sequence>MVRTRMAPSPTGEYHIGSLRTMLYNYAWAKKNNGKFILRIEDTDRTRLVEGALDRIMEDITDYGMDWDEGPRVEGEYGPYIQSDRIAIYPEYATKLVEDGNAYHCFCTSDELKEMRD</sequence>
<comment type="caution">
    <text evidence="7">The sequence shown here is derived from an EMBL/GenBank/DDBJ whole genome shotgun (WGS) entry which is preliminary data.</text>
</comment>
<dbReference type="SUPFAM" id="SSF52374">
    <property type="entry name" value="Nucleotidylyl transferase"/>
    <property type="match status" value="1"/>
</dbReference>
<keyword evidence="1 5" id="KW-0436">Ligase</keyword>
<evidence type="ECO:0000313" key="8">
    <source>
        <dbReference type="Proteomes" id="UP000699691"/>
    </source>
</evidence>
<evidence type="ECO:0000256" key="5">
    <source>
        <dbReference type="RuleBase" id="RU363037"/>
    </source>
</evidence>
<evidence type="ECO:0000256" key="2">
    <source>
        <dbReference type="ARBA" id="ARBA00022741"/>
    </source>
</evidence>
<evidence type="ECO:0000256" key="3">
    <source>
        <dbReference type="ARBA" id="ARBA00022840"/>
    </source>
</evidence>
<dbReference type="AlphaFoldDB" id="A0A955LVW9"/>
<dbReference type="EMBL" id="JAGQKY010000119">
    <property type="protein sequence ID" value="MCA9397729.1"/>
    <property type="molecule type" value="Genomic_DNA"/>
</dbReference>
<organism evidence="7 8">
    <name type="scientific">candidate division WWE3 bacterium</name>
    <dbReference type="NCBI Taxonomy" id="2053526"/>
    <lineage>
        <taxon>Bacteria</taxon>
        <taxon>Katanobacteria</taxon>
    </lineage>
</organism>
<dbReference type="Proteomes" id="UP000699691">
    <property type="component" value="Unassembled WGS sequence"/>
</dbReference>
<dbReference type="PANTHER" id="PTHR43311:SF2">
    <property type="entry name" value="GLUTAMATE--TRNA LIGASE, MITOCHONDRIAL-RELATED"/>
    <property type="match status" value="1"/>
</dbReference>
<evidence type="ECO:0000256" key="4">
    <source>
        <dbReference type="ARBA" id="ARBA00023146"/>
    </source>
</evidence>
<reference evidence="7" key="2">
    <citation type="journal article" date="2021" name="Microbiome">
        <title>Successional dynamics and alternative stable states in a saline activated sludge microbial community over 9 years.</title>
        <authorList>
            <person name="Wang Y."/>
            <person name="Ye J."/>
            <person name="Ju F."/>
            <person name="Liu L."/>
            <person name="Boyd J.A."/>
            <person name="Deng Y."/>
            <person name="Parks D.H."/>
            <person name="Jiang X."/>
            <person name="Yin X."/>
            <person name="Woodcroft B.J."/>
            <person name="Tyson G.W."/>
            <person name="Hugenholtz P."/>
            <person name="Polz M.F."/>
            <person name="Zhang T."/>
        </authorList>
    </citation>
    <scope>NUCLEOTIDE SEQUENCE</scope>
    <source>
        <strain evidence="7">HKST-UBA02</strain>
    </source>
</reference>
<keyword evidence="3 5" id="KW-0067">ATP-binding</keyword>
<dbReference type="GO" id="GO:0006424">
    <property type="term" value="P:glutamyl-tRNA aminoacylation"/>
    <property type="evidence" value="ECO:0007669"/>
    <property type="project" value="TreeGrafter"/>
</dbReference>
<dbReference type="InterPro" id="IPR020058">
    <property type="entry name" value="Glu/Gln-tRNA-synth_Ib_cat-dom"/>
</dbReference>
<evidence type="ECO:0000256" key="1">
    <source>
        <dbReference type="ARBA" id="ARBA00022598"/>
    </source>
</evidence>
<dbReference type="PANTHER" id="PTHR43311">
    <property type="entry name" value="GLUTAMATE--TRNA LIGASE"/>
    <property type="match status" value="1"/>
</dbReference>
<name>A0A955LVW9_UNCKA</name>
<accession>A0A955LVW9</accession>
<dbReference type="InterPro" id="IPR049940">
    <property type="entry name" value="GluQ/Sye"/>
</dbReference>
<reference evidence="7" key="1">
    <citation type="submission" date="2020-04" db="EMBL/GenBank/DDBJ databases">
        <authorList>
            <person name="Zhang T."/>
        </authorList>
    </citation>
    <scope>NUCLEOTIDE SEQUENCE</scope>
    <source>
        <strain evidence="7">HKST-UBA02</strain>
    </source>
</reference>
<keyword evidence="5" id="KW-0648">Protein biosynthesis</keyword>
<evidence type="ECO:0000313" key="7">
    <source>
        <dbReference type="EMBL" id="MCA9397729.1"/>
    </source>
</evidence>
<comment type="similarity">
    <text evidence="5">Belongs to the class-I aminoacyl-tRNA synthetase family.</text>
</comment>
<dbReference type="PRINTS" id="PR00987">
    <property type="entry name" value="TRNASYNTHGLU"/>
</dbReference>
<proteinExistence type="inferred from homology"/>
<feature type="domain" description="Glutamyl/glutaminyl-tRNA synthetase class Ib catalytic" evidence="6">
    <location>
        <begin position="1"/>
        <end position="116"/>
    </location>
</feature>
<dbReference type="Pfam" id="PF00749">
    <property type="entry name" value="tRNA-synt_1c"/>
    <property type="match status" value="1"/>
</dbReference>
<dbReference type="InterPro" id="IPR000924">
    <property type="entry name" value="Glu/Gln-tRNA-synth"/>
</dbReference>
<dbReference type="Gene3D" id="3.40.50.620">
    <property type="entry name" value="HUPs"/>
    <property type="match status" value="1"/>
</dbReference>
<dbReference type="InterPro" id="IPR014729">
    <property type="entry name" value="Rossmann-like_a/b/a_fold"/>
</dbReference>
<gene>
    <name evidence="7" type="ORF">KC573_02770</name>
</gene>
<dbReference type="GO" id="GO:0005524">
    <property type="term" value="F:ATP binding"/>
    <property type="evidence" value="ECO:0007669"/>
    <property type="project" value="UniProtKB-KW"/>
</dbReference>